<evidence type="ECO:0000256" key="10">
    <source>
        <dbReference type="ARBA" id="ARBA00023002"/>
    </source>
</evidence>
<comment type="catalytic activity">
    <reaction evidence="14">
        <text>an organic molecule + reduced [NADPH--hemoprotein reductase] + O2 = an alcohol + oxidized [NADPH--hemoprotein reductase] + H2O + H(+)</text>
        <dbReference type="Rhea" id="RHEA:17149"/>
        <dbReference type="Rhea" id="RHEA-COMP:11964"/>
        <dbReference type="Rhea" id="RHEA-COMP:11965"/>
        <dbReference type="ChEBI" id="CHEBI:15377"/>
        <dbReference type="ChEBI" id="CHEBI:15378"/>
        <dbReference type="ChEBI" id="CHEBI:15379"/>
        <dbReference type="ChEBI" id="CHEBI:30879"/>
        <dbReference type="ChEBI" id="CHEBI:57618"/>
        <dbReference type="ChEBI" id="CHEBI:58210"/>
        <dbReference type="ChEBI" id="CHEBI:142491"/>
        <dbReference type="EC" id="1.14.14.1"/>
    </reaction>
</comment>
<evidence type="ECO:0000256" key="5">
    <source>
        <dbReference type="ARBA" id="ARBA00012109"/>
    </source>
</evidence>
<evidence type="ECO:0000256" key="14">
    <source>
        <dbReference type="ARBA" id="ARBA00047827"/>
    </source>
</evidence>
<reference evidence="17 18" key="1">
    <citation type="journal article" date="2019" name="Commun. Biol.">
        <title>The bagworm genome reveals a unique fibroin gene that provides high tensile strength.</title>
        <authorList>
            <person name="Kono N."/>
            <person name="Nakamura H."/>
            <person name="Ohtoshi R."/>
            <person name="Tomita M."/>
            <person name="Numata K."/>
            <person name="Arakawa K."/>
        </authorList>
    </citation>
    <scope>NUCLEOTIDE SEQUENCE [LARGE SCALE GENOMIC DNA]</scope>
</reference>
<evidence type="ECO:0000256" key="3">
    <source>
        <dbReference type="ARBA" id="ARBA00004406"/>
    </source>
</evidence>
<dbReference type="Gene3D" id="1.10.630.10">
    <property type="entry name" value="Cytochrome P450"/>
    <property type="match status" value="1"/>
</dbReference>
<dbReference type="GO" id="GO:0005506">
    <property type="term" value="F:iron ion binding"/>
    <property type="evidence" value="ECO:0007669"/>
    <property type="project" value="InterPro"/>
</dbReference>
<keyword evidence="12 16" id="KW-0503">Monooxygenase</keyword>
<dbReference type="GO" id="GO:0005789">
    <property type="term" value="C:endoplasmic reticulum membrane"/>
    <property type="evidence" value="ECO:0007669"/>
    <property type="project" value="UniProtKB-SubCell"/>
</dbReference>
<gene>
    <name evidence="17" type="primary">CYP9E2</name>
    <name evidence="17" type="ORF">EVAR_75549_1</name>
</gene>
<comment type="cofactor">
    <cofactor evidence="1 15">
        <name>heme</name>
        <dbReference type="ChEBI" id="CHEBI:30413"/>
    </cofactor>
</comment>
<dbReference type="AlphaFoldDB" id="A0A4C1UJY8"/>
<keyword evidence="13" id="KW-0472">Membrane</keyword>
<keyword evidence="6 15" id="KW-0349">Heme</keyword>
<evidence type="ECO:0000256" key="6">
    <source>
        <dbReference type="ARBA" id="ARBA00022617"/>
    </source>
</evidence>
<dbReference type="InterPro" id="IPR001128">
    <property type="entry name" value="Cyt_P450"/>
</dbReference>
<dbReference type="EC" id="1.14.14.1" evidence="5"/>
<dbReference type="InterPro" id="IPR050476">
    <property type="entry name" value="Insect_CytP450_Detox"/>
</dbReference>
<evidence type="ECO:0000256" key="13">
    <source>
        <dbReference type="ARBA" id="ARBA00023136"/>
    </source>
</evidence>
<dbReference type="PANTHER" id="PTHR24292">
    <property type="entry name" value="CYTOCHROME P450"/>
    <property type="match status" value="1"/>
</dbReference>
<keyword evidence="9" id="KW-0492">Microsome</keyword>
<keyword evidence="18" id="KW-1185">Reference proteome</keyword>
<dbReference type="OrthoDB" id="2789670at2759"/>
<keyword evidence="7 15" id="KW-0479">Metal-binding</keyword>
<name>A0A4C1UJY8_EUMVA</name>
<accession>A0A4C1UJY8</accession>
<dbReference type="InterPro" id="IPR002401">
    <property type="entry name" value="Cyt_P450_E_grp-I"/>
</dbReference>
<dbReference type="STRING" id="151549.A0A4C1UJY8"/>
<keyword evidence="11 15" id="KW-0408">Iron</keyword>
<comment type="similarity">
    <text evidence="4 16">Belongs to the cytochrome P450 family.</text>
</comment>
<evidence type="ECO:0000256" key="7">
    <source>
        <dbReference type="ARBA" id="ARBA00022723"/>
    </source>
</evidence>
<protein>
    <recommendedName>
        <fullName evidence="5">unspecific monooxygenase</fullName>
        <ecNumber evidence="5">1.14.14.1</ecNumber>
    </recommendedName>
</protein>
<evidence type="ECO:0000256" key="16">
    <source>
        <dbReference type="RuleBase" id="RU000461"/>
    </source>
</evidence>
<dbReference type="GO" id="GO:0020037">
    <property type="term" value="F:heme binding"/>
    <property type="evidence" value="ECO:0007669"/>
    <property type="project" value="InterPro"/>
</dbReference>
<evidence type="ECO:0000256" key="12">
    <source>
        <dbReference type="ARBA" id="ARBA00023033"/>
    </source>
</evidence>
<feature type="binding site" description="axial binding residue" evidence="15">
    <location>
        <position position="140"/>
    </location>
    <ligand>
        <name>heme</name>
        <dbReference type="ChEBI" id="CHEBI:30413"/>
    </ligand>
    <ligandPart>
        <name>Fe</name>
        <dbReference type="ChEBI" id="CHEBI:18248"/>
    </ligandPart>
</feature>
<dbReference type="PANTHER" id="PTHR24292:SF54">
    <property type="entry name" value="CYP9F3-RELATED"/>
    <property type="match status" value="1"/>
</dbReference>
<evidence type="ECO:0000313" key="18">
    <source>
        <dbReference type="Proteomes" id="UP000299102"/>
    </source>
</evidence>
<evidence type="ECO:0000256" key="11">
    <source>
        <dbReference type="ARBA" id="ARBA00023004"/>
    </source>
</evidence>
<evidence type="ECO:0000256" key="15">
    <source>
        <dbReference type="PIRSR" id="PIRSR602401-1"/>
    </source>
</evidence>
<keyword evidence="10 16" id="KW-0560">Oxidoreductase</keyword>
<evidence type="ECO:0000256" key="2">
    <source>
        <dbReference type="ARBA" id="ARBA00004174"/>
    </source>
</evidence>
<evidence type="ECO:0000256" key="4">
    <source>
        <dbReference type="ARBA" id="ARBA00010617"/>
    </source>
</evidence>
<evidence type="ECO:0000313" key="17">
    <source>
        <dbReference type="EMBL" id="GBP26417.1"/>
    </source>
</evidence>
<keyword evidence="8" id="KW-0256">Endoplasmic reticulum</keyword>
<comment type="caution">
    <text evidence="17">The sequence shown here is derived from an EMBL/GenBank/DDBJ whole genome shotgun (WGS) entry which is preliminary data.</text>
</comment>
<organism evidence="17 18">
    <name type="scientific">Eumeta variegata</name>
    <name type="common">Bagworm moth</name>
    <name type="synonym">Eumeta japonica</name>
    <dbReference type="NCBI Taxonomy" id="151549"/>
    <lineage>
        <taxon>Eukaryota</taxon>
        <taxon>Metazoa</taxon>
        <taxon>Ecdysozoa</taxon>
        <taxon>Arthropoda</taxon>
        <taxon>Hexapoda</taxon>
        <taxon>Insecta</taxon>
        <taxon>Pterygota</taxon>
        <taxon>Neoptera</taxon>
        <taxon>Endopterygota</taxon>
        <taxon>Lepidoptera</taxon>
        <taxon>Glossata</taxon>
        <taxon>Ditrysia</taxon>
        <taxon>Tineoidea</taxon>
        <taxon>Psychidae</taxon>
        <taxon>Oiketicinae</taxon>
        <taxon>Eumeta</taxon>
    </lineage>
</organism>
<sequence length="199" mass="22800">MAFVFFVKETILFPHFISTGPGTATDLNSGHAFDPNPGPIICFEPGSILNLETLRKWPPAPNPDRYCQKRYNLGKPHEKATKDVYLEEGSVVVIPVWPIHYDPKYYPDPHRFDPERFSDENKHNIKPFTYLPFGVGPRNCIGSRFAIIEVKAMVFDLLRHFELSPAPKTRVPAKLDPSQFAMRFLGGHWIRIKPRDVKA</sequence>
<dbReference type="InterPro" id="IPR017972">
    <property type="entry name" value="Cyt_P450_CS"/>
</dbReference>
<dbReference type="InterPro" id="IPR036396">
    <property type="entry name" value="Cyt_P450_sf"/>
</dbReference>
<dbReference type="EMBL" id="BGZK01000180">
    <property type="protein sequence ID" value="GBP26417.1"/>
    <property type="molecule type" value="Genomic_DNA"/>
</dbReference>
<evidence type="ECO:0000256" key="9">
    <source>
        <dbReference type="ARBA" id="ARBA00022848"/>
    </source>
</evidence>
<dbReference type="Proteomes" id="UP000299102">
    <property type="component" value="Unassembled WGS sequence"/>
</dbReference>
<evidence type="ECO:0000256" key="1">
    <source>
        <dbReference type="ARBA" id="ARBA00001971"/>
    </source>
</evidence>
<dbReference type="Pfam" id="PF00067">
    <property type="entry name" value="p450"/>
    <property type="match status" value="1"/>
</dbReference>
<comment type="subcellular location">
    <subcellularLocation>
        <location evidence="3">Endoplasmic reticulum membrane</location>
        <topology evidence="3">Peripheral membrane protein</topology>
    </subcellularLocation>
    <subcellularLocation>
        <location evidence="2">Microsome membrane</location>
        <topology evidence="2">Peripheral membrane protein</topology>
    </subcellularLocation>
</comment>
<dbReference type="PROSITE" id="PS00086">
    <property type="entry name" value="CYTOCHROME_P450"/>
    <property type="match status" value="1"/>
</dbReference>
<dbReference type="PRINTS" id="PR00463">
    <property type="entry name" value="EP450I"/>
</dbReference>
<dbReference type="GO" id="GO:0016712">
    <property type="term" value="F:oxidoreductase activity, acting on paired donors, with incorporation or reduction of molecular oxygen, reduced flavin or flavoprotein as one donor, and incorporation of one atom of oxygen"/>
    <property type="evidence" value="ECO:0007669"/>
    <property type="project" value="UniProtKB-EC"/>
</dbReference>
<proteinExistence type="inferred from homology"/>
<evidence type="ECO:0000256" key="8">
    <source>
        <dbReference type="ARBA" id="ARBA00022824"/>
    </source>
</evidence>
<dbReference type="SUPFAM" id="SSF48264">
    <property type="entry name" value="Cytochrome P450"/>
    <property type="match status" value="1"/>
</dbReference>